<feature type="region of interest" description="Disordered" evidence="5">
    <location>
        <begin position="1176"/>
        <end position="1315"/>
    </location>
</feature>
<dbReference type="Gene3D" id="2.60.40.10">
    <property type="entry name" value="Immunoglobulins"/>
    <property type="match status" value="1"/>
</dbReference>
<dbReference type="InterPro" id="IPR013783">
    <property type="entry name" value="Ig-like_fold"/>
</dbReference>
<feature type="region of interest" description="Disordered" evidence="5">
    <location>
        <begin position="949"/>
        <end position="1004"/>
    </location>
</feature>
<feature type="region of interest" description="Disordered" evidence="5">
    <location>
        <begin position="1347"/>
        <end position="1398"/>
    </location>
</feature>
<dbReference type="GO" id="GO:0016020">
    <property type="term" value="C:membrane"/>
    <property type="evidence" value="ECO:0007669"/>
    <property type="project" value="InterPro"/>
</dbReference>
<feature type="compositionally biased region" description="Polar residues" evidence="5">
    <location>
        <begin position="1113"/>
        <end position="1124"/>
    </location>
</feature>
<feature type="compositionally biased region" description="Polar residues" evidence="5">
    <location>
        <begin position="201"/>
        <end position="210"/>
    </location>
</feature>
<feature type="chain" id="PRO_5002461666" evidence="6">
    <location>
        <begin position="44"/>
        <end position="2035"/>
    </location>
</feature>
<evidence type="ECO:0000256" key="3">
    <source>
        <dbReference type="ARBA" id="ARBA00022729"/>
    </source>
</evidence>
<dbReference type="Pfam" id="PF00746">
    <property type="entry name" value="Gram_pos_anchor"/>
    <property type="match status" value="1"/>
</dbReference>
<evidence type="ECO:0000256" key="5">
    <source>
        <dbReference type="SAM" id="MobiDB-lite"/>
    </source>
</evidence>
<feature type="compositionally biased region" description="Basic and acidic residues" evidence="5">
    <location>
        <begin position="1250"/>
        <end position="1270"/>
    </location>
</feature>
<keyword evidence="4" id="KW-0572">Peptidoglycan-anchor</keyword>
<evidence type="ECO:0000256" key="1">
    <source>
        <dbReference type="ARBA" id="ARBA00022512"/>
    </source>
</evidence>
<dbReference type="Proteomes" id="UP000033405">
    <property type="component" value="Unassembled WGS sequence"/>
</dbReference>
<sequence>MYFNRKNAEQKNWRMIKKGKHFLFGCSLVFAVGAALVAPSVQADQTDPVDSSAKDTTVKPETQNQGETYGAPAVEAPIATEANTKPVLATAPEANAKEKATEPSAAPVVATTKESDSVQAPSLTTVADASALTAEEISNVTEAIKGSNPTAVSVQVSNDGSAIVTFADGSSATLSASQTVKVKAEATSEAPTRSRRALSPVNGTTRSFDSELQNEAQKKAIYSPGVKGEKQTYQGTVWLYRNGTVNNDNQEDAKRLGGVNVYLQYVTGKGFVSPVYKTTSEQDGTFVFDLSKSVANRLGATGEFQLAGDPKLAIRTWVENPDPTKYTVIKSGDQRTGFHGRLSRLNETWDFTAGINRIVGGQVVLQEKPNSEDYLLKPEADRQTGDQADGQFSRKGDYGTIRGRVWYELRDPSGSDARMYKKDSYDINATNVKVAASYVNDEVTRLFDKWKKEHKNYKLDDFKAAQAEIIKEYEAKNGKGSHIAETVVVPVDKDGYYRIPFRGLYGVSADKANSGLSKKISDAEFGTLVKDEDLDNEHLMKWNGTIGQKYRHINTDYVYATVLVNDYAIWSNNYQSNMFEGTSDAVLPVGPSSLAAANISNTNFALIAPQPMHDILVYDNSDHFAKPGNTAESTTGGLMPSREYQIRWFKDGKAIGEATTVMSTAEGTAKSVPLTVPNDLTEPAIYTSAVFLQGEDTSDLHSALALDSFTAVLDEETDKYTPKYADTLVTPGTPATATPTFTDKGGKDTPAPEGAKYSIPSDFVAPEGYTVSIDENTGKITVEAKPGTTVEEVEVPVKVTYKDNSTDTAKATFKLDTDGDKIPDVTDEDDDNDGVKDSDETTDGTNTKDPNSIASKITPIDDQTGVVGKEITPVTVTVEKVPTDGSIKVEGLPDGVSYDPVTKQITGTPTTEGESEVTITVLGKNGQPVKGADGQPVTETFKFTVTKPATDADKNTPTAKEQTVNKGETPDAKNSIGNTGDLPSGTTYAFKDPVDTTTTGDKGATVVVTYPDGSKDEVPVTVKVVENPTQADQNTPTAKDQTVKKGETPDAKNSIGNTGDLPSGTTYAFKDPVDTTTTGDKGATVVVTYPDGSKDEVPVKVTVKDPSTDADKNTPTAKDQTVNKGETPDAKGSIGNVGDLPSGTKFEYKTPVDTTTVGEKDATVVVTYPDGSKDEVPVKVTVVDPSTDADKNTPTAKDQTVNKGDTPDAKGSIGNVSDLPSGTTFEYKTPVDTTTPGEKDATVVVTYPDGSKDEVPVKVTVKDPRTDADKNTPVAKDQTVKVGDTPDAKNSIGNVSDLPSGTTYEYKTPVDTTTEGEKDATVVVTYPDGSKDEVPVKVTVAANPTQADVNTPVAKDQTVNIGDTPDAKNSIGNVSDLPSGTTYEYKTPVDTTTEGEKDATVVVTYPDGSKDEVPVKVTVKDPRTDADKNTPVAKDQTVKVGDTPDAKNSIGNVSDLPSGTTYEYKTPVDTTTEGEKDATVVVTYPDGSKDEVPVKVTVAANPTQADVNTPVAKDQTVNIGDTPDAKNSIGNVSDLPSGTTYEYKTPVDTTTEGEKDATVVITYPDGSKDEVPVTVKVVDPKTDADKNTPAPKDQTVNVGETPDPKKSIGNVGDLPSGTTVEYKTPVDTTTPGDKSTTVVVTYPDGSKDEVPVTVKVVDPRTDADKNTPVAKGQTVKPGDKPNAKDSIGNVGDLPSGTKFEYKTPVDTTTPGEKDAIVVVTYPDGSKDEVPVKVTVKDPRTDADKNTPVAKGQTVKPGDKPNAKDSIGNVGDLPEGTKFEYKTPVDTTTPGEKDATVVVTYPDGSKDEVPVKVTVKDPRTDADKNTPVAKGQTVKPGDKPNAKDSIGNVGDLPSGTKFEYKTPVDTTTPGEKDAIVVVTYPDGSKDEVPVTVKVVTPNTPAPVTPITDADKNTPTAKDQTVKPGDKPNAKDSIGNVGDLPSGTKFEYKTPVDTTTPGEKDAIVVVTYPDGSKDEVPVKVTVAANAAPASDNTPAKKAGAKELPNTGTKQSSASLALALLAAATGGLLIAKKREEEE</sequence>
<feature type="compositionally biased region" description="Polar residues" evidence="5">
    <location>
        <begin position="1214"/>
        <end position="1236"/>
    </location>
</feature>
<dbReference type="InterPro" id="IPR059115">
    <property type="entry name" value="Rib"/>
</dbReference>
<evidence type="ECO:0000313" key="9">
    <source>
        <dbReference type="Proteomes" id="UP000033405"/>
    </source>
</evidence>
<feature type="compositionally biased region" description="Low complexity" evidence="5">
    <location>
        <begin position="731"/>
        <end position="742"/>
    </location>
</feature>
<protein>
    <submittedName>
        <fullName evidence="8">C protein alpha-antigen</fullName>
    </submittedName>
</protein>
<dbReference type="Pfam" id="PF18938">
    <property type="entry name" value="aRib"/>
    <property type="match status" value="1"/>
</dbReference>
<feature type="compositionally biased region" description="Basic and acidic residues" evidence="5">
    <location>
        <begin position="1918"/>
        <end position="1928"/>
    </location>
</feature>
<name>A0A0F3HG03_9STRE</name>
<dbReference type="NCBIfam" id="TIGR01167">
    <property type="entry name" value="LPXTG_anchor"/>
    <property type="match status" value="1"/>
</dbReference>
<feature type="region of interest" description="Disordered" evidence="5">
    <location>
        <begin position="1728"/>
        <end position="1794"/>
    </location>
</feature>
<evidence type="ECO:0000256" key="2">
    <source>
        <dbReference type="ARBA" id="ARBA00022525"/>
    </source>
</evidence>
<dbReference type="NCBIfam" id="TIGR02331">
    <property type="entry name" value="rib_alpha"/>
    <property type="match status" value="13"/>
</dbReference>
<dbReference type="PATRIC" id="fig|28037.218.peg.1091"/>
<dbReference type="InterPro" id="IPR044055">
    <property type="entry name" value="RibLong"/>
</dbReference>
<dbReference type="Pfam" id="PF18957">
    <property type="entry name" value="RibLong"/>
    <property type="match status" value="1"/>
</dbReference>
<feature type="compositionally biased region" description="Polar residues" evidence="5">
    <location>
        <begin position="1449"/>
        <end position="1471"/>
    </location>
</feature>
<feature type="region of interest" description="Disordered" evidence="5">
    <location>
        <begin position="1412"/>
        <end position="1478"/>
    </location>
</feature>
<accession>A0A0F3HG03</accession>
<feature type="compositionally biased region" description="Polar residues" evidence="5">
    <location>
        <begin position="955"/>
        <end position="966"/>
    </location>
</feature>
<comment type="caution">
    <text evidence="8">The sequence shown here is derived from an EMBL/GenBank/DDBJ whole genome shotgun (WGS) entry which is preliminary data.</text>
</comment>
<dbReference type="InterPro" id="IPR019931">
    <property type="entry name" value="LPXTG_anchor"/>
</dbReference>
<feature type="signal peptide" evidence="6">
    <location>
        <begin position="1"/>
        <end position="43"/>
    </location>
</feature>
<keyword evidence="2" id="KW-0964">Secreted</keyword>
<dbReference type="SUPFAM" id="SSF49313">
    <property type="entry name" value="Cadherin-like"/>
    <property type="match status" value="1"/>
</dbReference>
<feature type="compositionally biased region" description="Polar residues" evidence="5">
    <location>
        <begin position="1528"/>
        <end position="1550"/>
    </location>
</feature>
<reference evidence="8 9" key="1">
    <citation type="submission" date="2015-02" db="EMBL/GenBank/DDBJ databases">
        <title>Evolution of amylase-binding proteins of oral streptococcal species.</title>
        <authorList>
            <person name="Haase E.M."/>
        </authorList>
    </citation>
    <scope>NUCLEOTIDE SEQUENCE [LARGE SCALE GENOMIC DNA]</scope>
    <source>
        <strain evidence="8 9">UC6950A</strain>
    </source>
</reference>
<feature type="region of interest" description="Disordered" evidence="5">
    <location>
        <begin position="1025"/>
        <end position="1155"/>
    </location>
</feature>
<feature type="region of interest" description="Disordered" evidence="5">
    <location>
        <begin position="731"/>
        <end position="760"/>
    </location>
</feature>
<evidence type="ECO:0000256" key="6">
    <source>
        <dbReference type="SAM" id="SignalP"/>
    </source>
</evidence>
<feature type="compositionally biased region" description="Polar residues" evidence="5">
    <location>
        <begin position="1291"/>
        <end position="1313"/>
    </location>
</feature>
<proteinExistence type="predicted"/>
<organism evidence="8 9">
    <name type="scientific">Streptococcus infantis</name>
    <dbReference type="NCBI Taxonomy" id="68892"/>
    <lineage>
        <taxon>Bacteria</taxon>
        <taxon>Bacillati</taxon>
        <taxon>Bacillota</taxon>
        <taxon>Bacilli</taxon>
        <taxon>Lactobacillales</taxon>
        <taxon>Streptococcaceae</taxon>
        <taxon>Streptococcus</taxon>
    </lineage>
</organism>
<dbReference type="InterPro" id="IPR012706">
    <property type="entry name" value="Rib_alpha_Esp_rpt"/>
</dbReference>
<dbReference type="Gene3D" id="3.10.20.890">
    <property type="match status" value="2"/>
</dbReference>
<feature type="compositionally biased region" description="Polar residues" evidence="5">
    <location>
        <begin position="1192"/>
        <end position="1203"/>
    </location>
</feature>
<feature type="region of interest" description="Disordered" evidence="5">
    <location>
        <begin position="1807"/>
        <end position="1868"/>
    </location>
</feature>
<evidence type="ECO:0000313" key="8">
    <source>
        <dbReference type="EMBL" id="KJU92982.1"/>
    </source>
</evidence>
<feature type="domain" description="Gram-positive cocci surface proteins LPxTG" evidence="7">
    <location>
        <begin position="2001"/>
        <end position="2035"/>
    </location>
</feature>
<dbReference type="Pfam" id="PF08428">
    <property type="entry name" value="Rib"/>
    <property type="match status" value="13"/>
</dbReference>
<dbReference type="InterPro" id="IPR044024">
    <property type="entry name" value="aRib"/>
</dbReference>
<feature type="region of interest" description="Disordered" evidence="5">
    <location>
        <begin position="185"/>
        <end position="210"/>
    </location>
</feature>
<feature type="compositionally biased region" description="Basic and acidic residues" evidence="5">
    <location>
        <begin position="1041"/>
        <end position="1050"/>
    </location>
</feature>
<feature type="compositionally biased region" description="Polar residues" evidence="5">
    <location>
        <begin position="1370"/>
        <end position="1392"/>
    </location>
</feature>
<feature type="region of interest" description="Disordered" evidence="5">
    <location>
        <begin position="816"/>
        <end position="854"/>
    </location>
</feature>
<feature type="compositionally biased region" description="Basic and acidic residues" evidence="5">
    <location>
        <begin position="1412"/>
        <end position="1428"/>
    </location>
</feature>
<dbReference type="InterPro" id="IPR015919">
    <property type="entry name" value="Cadherin-like_sf"/>
</dbReference>
<dbReference type="NCBIfam" id="NF038186">
    <property type="entry name" value="YPDG_rpt"/>
    <property type="match status" value="1"/>
</dbReference>
<dbReference type="GO" id="GO:0005509">
    <property type="term" value="F:calcium ion binding"/>
    <property type="evidence" value="ECO:0007669"/>
    <property type="project" value="InterPro"/>
</dbReference>
<feature type="region of interest" description="Disordered" evidence="5">
    <location>
        <begin position="1579"/>
        <end position="1710"/>
    </location>
</feature>
<feature type="region of interest" description="Disordered" evidence="5">
    <location>
        <begin position="42"/>
        <end position="85"/>
    </location>
</feature>
<feature type="region of interest" description="Disordered" evidence="5">
    <location>
        <begin position="1505"/>
        <end position="1564"/>
    </location>
</feature>
<evidence type="ECO:0000259" key="7">
    <source>
        <dbReference type="PROSITE" id="PS50847"/>
    </source>
</evidence>
<dbReference type="PROSITE" id="PS50847">
    <property type="entry name" value="GRAM_POS_ANCHORING"/>
    <property type="match status" value="1"/>
</dbReference>
<feature type="region of interest" description="Disordered" evidence="5">
    <location>
        <begin position="1984"/>
        <end position="2008"/>
    </location>
</feature>
<keyword evidence="1" id="KW-0134">Cell wall</keyword>
<feature type="compositionally biased region" description="Basic and acidic residues" evidence="5">
    <location>
        <begin position="1807"/>
        <end position="1823"/>
    </location>
</feature>
<feature type="compositionally biased region" description="Basic and acidic residues" evidence="5">
    <location>
        <begin position="1728"/>
        <end position="1744"/>
    </location>
</feature>
<feature type="compositionally biased region" description="Polar residues" evidence="5">
    <location>
        <begin position="1027"/>
        <end position="1040"/>
    </location>
</feature>
<feature type="compositionally biased region" description="Polar residues" evidence="5">
    <location>
        <begin position="843"/>
        <end position="854"/>
    </location>
</feature>
<dbReference type="EMBL" id="JYOV01000013">
    <property type="protein sequence ID" value="KJU92982.1"/>
    <property type="molecule type" value="Genomic_DNA"/>
</dbReference>
<feature type="region of interest" description="Disordered" evidence="5">
    <location>
        <begin position="1895"/>
        <end position="1955"/>
    </location>
</feature>
<keyword evidence="3 6" id="KW-0732">Signal</keyword>
<dbReference type="RefSeq" id="WP_142322027.1">
    <property type="nucleotide sequence ID" value="NZ_JYOV01000013.1"/>
</dbReference>
<evidence type="ECO:0000256" key="4">
    <source>
        <dbReference type="ARBA" id="ARBA00023088"/>
    </source>
</evidence>
<gene>
    <name evidence="8" type="primary">bca</name>
    <name evidence="8" type="ORF">TZ96_01136</name>
</gene>
<feature type="compositionally biased region" description="Polar residues" evidence="5">
    <location>
        <begin position="1616"/>
        <end position="1639"/>
    </location>
</feature>
<feature type="compositionally biased region" description="Basic and acidic residues" evidence="5">
    <location>
        <begin position="1092"/>
        <end position="1112"/>
    </location>
</feature>